<comment type="caution">
    <text evidence="2">The sequence shown here is derived from an EMBL/GenBank/DDBJ whole genome shotgun (WGS) entry which is preliminary data.</text>
</comment>
<evidence type="ECO:0000256" key="1">
    <source>
        <dbReference type="SAM" id="Phobius"/>
    </source>
</evidence>
<keyword evidence="1" id="KW-1133">Transmembrane helix</keyword>
<feature type="transmembrane region" description="Helical" evidence="1">
    <location>
        <begin position="321"/>
        <end position="344"/>
    </location>
</feature>
<proteinExistence type="predicted"/>
<dbReference type="RefSeq" id="WP_132596863.1">
    <property type="nucleotide sequence ID" value="NZ_SMKO01000052.1"/>
</dbReference>
<keyword evidence="1" id="KW-0812">Transmembrane</keyword>
<protein>
    <submittedName>
        <fullName evidence="2">Uncharacterized protein</fullName>
    </submittedName>
</protein>
<feature type="transmembrane region" description="Helical" evidence="1">
    <location>
        <begin position="104"/>
        <end position="124"/>
    </location>
</feature>
<gene>
    <name evidence="2" type="ORF">E1292_20600</name>
</gene>
<dbReference type="EMBL" id="SMKO01000052">
    <property type="protein sequence ID" value="TDD03717.1"/>
    <property type="molecule type" value="Genomic_DNA"/>
</dbReference>
<keyword evidence="1" id="KW-0472">Membrane</keyword>
<feature type="transmembrane region" description="Helical" evidence="1">
    <location>
        <begin position="356"/>
        <end position="374"/>
    </location>
</feature>
<accession>A0A4R4VIU1</accession>
<organism evidence="2 3">
    <name type="scientific">Nonomuraea deserti</name>
    <dbReference type="NCBI Taxonomy" id="1848322"/>
    <lineage>
        <taxon>Bacteria</taxon>
        <taxon>Bacillati</taxon>
        <taxon>Actinomycetota</taxon>
        <taxon>Actinomycetes</taxon>
        <taxon>Streptosporangiales</taxon>
        <taxon>Streptosporangiaceae</taxon>
        <taxon>Nonomuraea</taxon>
    </lineage>
</organism>
<evidence type="ECO:0000313" key="2">
    <source>
        <dbReference type="EMBL" id="TDD03717.1"/>
    </source>
</evidence>
<feature type="transmembrane region" description="Helical" evidence="1">
    <location>
        <begin position="42"/>
        <end position="61"/>
    </location>
</feature>
<keyword evidence="3" id="KW-1185">Reference proteome</keyword>
<evidence type="ECO:0000313" key="3">
    <source>
        <dbReference type="Proteomes" id="UP000295258"/>
    </source>
</evidence>
<sequence length="383" mass="40754">MIVHALIAGSVVAALALARRKPVTREPRGSRASWWRSPEAALALVTCLIYANQVLFTVYILSVRGGDVSFVARHLPDGWFSLARGPAMQALAASFPLPELLAPTVLRVQAFLELPFVVFAYLSVCRWFSPGVYARALRLAWPASAAYTAIFCLVEWQLFHPYTVQDVIIRVVAAAVVPLWAARLTREGWARATGLSGLLLFALSTAALGALVLVVYDTALLYNLGHLGAQAIPGMAALVVLAAVRYGARSFPWRPPGHRVDAVGHSFGWFLVLFFVPALPIRYGLSLGAPHAAAGGAVLVVLVALVYGLRDVFAQATGRPVVWLSQLAVACAAGVGGVAAVTQAATPPAGHPEARLLWAAAAFFVCLVGVCGLFDRLSAEERT</sequence>
<dbReference type="AlphaFoldDB" id="A0A4R4VIU1"/>
<feature type="transmembrane region" description="Helical" evidence="1">
    <location>
        <begin position="291"/>
        <end position="309"/>
    </location>
</feature>
<feature type="transmembrane region" description="Helical" evidence="1">
    <location>
        <begin position="162"/>
        <end position="182"/>
    </location>
</feature>
<feature type="transmembrane region" description="Helical" evidence="1">
    <location>
        <begin position="194"/>
        <end position="215"/>
    </location>
</feature>
<feature type="transmembrane region" description="Helical" evidence="1">
    <location>
        <begin position="227"/>
        <end position="246"/>
    </location>
</feature>
<reference evidence="2 3" key="1">
    <citation type="submission" date="2019-03" db="EMBL/GenBank/DDBJ databases">
        <title>Draft genome sequences of novel Actinobacteria.</title>
        <authorList>
            <person name="Sahin N."/>
            <person name="Ay H."/>
            <person name="Saygin H."/>
        </authorList>
    </citation>
    <scope>NUCLEOTIDE SEQUENCE [LARGE SCALE GENOMIC DNA]</scope>
    <source>
        <strain evidence="2 3">KC310</strain>
    </source>
</reference>
<feature type="transmembrane region" description="Helical" evidence="1">
    <location>
        <begin position="136"/>
        <end position="156"/>
    </location>
</feature>
<dbReference type="Proteomes" id="UP000295258">
    <property type="component" value="Unassembled WGS sequence"/>
</dbReference>
<feature type="transmembrane region" description="Helical" evidence="1">
    <location>
        <begin position="267"/>
        <end position="285"/>
    </location>
</feature>
<name>A0A4R4VIU1_9ACTN</name>